<dbReference type="Pfam" id="PF06985">
    <property type="entry name" value="HET"/>
    <property type="match status" value="1"/>
</dbReference>
<gene>
    <name evidence="2" type="ORF">HYQ45_006096</name>
</gene>
<feature type="domain" description="Heterokaryon incompatibility" evidence="1">
    <location>
        <begin position="68"/>
        <end position="167"/>
    </location>
</feature>
<protein>
    <submittedName>
        <fullName evidence="2">Heterokaryon incompatibility protein 6 like</fullName>
    </submittedName>
</protein>
<proteinExistence type="predicted"/>
<dbReference type="PANTHER" id="PTHR24148">
    <property type="entry name" value="ANKYRIN REPEAT DOMAIN-CONTAINING PROTEIN 39 HOMOLOG-RELATED"/>
    <property type="match status" value="1"/>
</dbReference>
<evidence type="ECO:0000313" key="2">
    <source>
        <dbReference type="EMBL" id="KAG7136324.1"/>
    </source>
</evidence>
<name>A0A8I2ZRP4_VERLO</name>
<sequence length="570" mass="64112">MATSIKRTIQAGALALKRHRDGRHFKYSHLSIHRRQIRILVLSPGRYNDELRAEVRFVNIDDPHHLRYEAVSHSCAVTTGDLKPIKVGTTRRLWVQPTIAVMLQHLRYQDENRALWIDQLCINQDDLVEKSAQALMVTDVFKAADRAVVWLGPEGADSSNAFSLLEDLGWMVEFDFDNMRMRPSAAGIDEPSWADPKEELPYDQDGVWSVYELIYRTWFGRVSSRQEIAAKPANATVVCGFRTISWDLLRTALGCFANKPRAHLESPDSPVELRFARRYDMILLLCQTNKVYDLCTLLEQSRLFSCPNPLDRIYSVLSLAVNSDPFMGLTPNYELSKTELYLDTTFRHINYTKTTNILASCEGASVSLAASEMPSWVPDWSRKRRANAMPLHFASSHSEARVQIESNILHAHAIQCGTVKSTVDLFSDYVPVLRALAAIRRCAPLDVLTSSYNGQCSLLEAYCATLAWGLFDCLHSPPVETYPNSETSTEALRRLLATPTDPVSLGSAAQAADENAELQPKQELEDPRLVSLRTKLREADVEATFETTDDLLEPSILRAAGINVQDIQLV</sequence>
<evidence type="ECO:0000313" key="3">
    <source>
        <dbReference type="Proteomes" id="UP000689129"/>
    </source>
</evidence>
<comment type="caution">
    <text evidence="2">The sequence shown here is derived from an EMBL/GenBank/DDBJ whole genome shotgun (WGS) entry which is preliminary data.</text>
</comment>
<evidence type="ECO:0000259" key="1">
    <source>
        <dbReference type="Pfam" id="PF06985"/>
    </source>
</evidence>
<dbReference type="OrthoDB" id="4850726at2759"/>
<organism evidence="2 3">
    <name type="scientific">Verticillium longisporum</name>
    <name type="common">Verticillium dahliae var. longisporum</name>
    <dbReference type="NCBI Taxonomy" id="100787"/>
    <lineage>
        <taxon>Eukaryota</taxon>
        <taxon>Fungi</taxon>
        <taxon>Dikarya</taxon>
        <taxon>Ascomycota</taxon>
        <taxon>Pezizomycotina</taxon>
        <taxon>Sordariomycetes</taxon>
        <taxon>Hypocreomycetidae</taxon>
        <taxon>Glomerellales</taxon>
        <taxon>Plectosphaerellaceae</taxon>
        <taxon>Verticillium</taxon>
    </lineage>
</organism>
<dbReference type="InterPro" id="IPR010730">
    <property type="entry name" value="HET"/>
</dbReference>
<dbReference type="Proteomes" id="UP000689129">
    <property type="component" value="Unassembled WGS sequence"/>
</dbReference>
<dbReference type="PANTHER" id="PTHR24148:SF64">
    <property type="entry name" value="HETEROKARYON INCOMPATIBILITY DOMAIN-CONTAINING PROTEIN"/>
    <property type="match status" value="1"/>
</dbReference>
<dbReference type="EMBL" id="JAEMWZ010000107">
    <property type="protein sequence ID" value="KAG7136324.1"/>
    <property type="molecule type" value="Genomic_DNA"/>
</dbReference>
<dbReference type="InterPro" id="IPR052895">
    <property type="entry name" value="HetReg/Transcr_Mod"/>
</dbReference>
<accession>A0A8I2ZRP4</accession>
<reference evidence="2" key="1">
    <citation type="journal article" date="2021" name="Mol. Plant Pathol.">
        <title>A 20-kb lineage-specific genomic region tames virulence in pathogenic amphidiploid Verticillium longisporum.</title>
        <authorList>
            <person name="Harting R."/>
            <person name="Starke J."/>
            <person name="Kusch H."/>
            <person name="Poggeler S."/>
            <person name="Maurus I."/>
            <person name="Schluter R."/>
            <person name="Landesfeind M."/>
            <person name="Bulla I."/>
            <person name="Nowrousian M."/>
            <person name="de Jonge R."/>
            <person name="Stahlhut G."/>
            <person name="Hoff K.J."/>
            <person name="Asshauer K.P."/>
            <person name="Thurmer A."/>
            <person name="Stanke M."/>
            <person name="Daniel R."/>
            <person name="Morgenstern B."/>
            <person name="Thomma B.P.H.J."/>
            <person name="Kronstad J.W."/>
            <person name="Braus-Stromeyer S.A."/>
            <person name="Braus G.H."/>
        </authorList>
    </citation>
    <scope>NUCLEOTIDE SEQUENCE</scope>
    <source>
        <strain evidence="2">Vl32</strain>
    </source>
</reference>
<dbReference type="AlphaFoldDB" id="A0A8I2ZRP4"/>